<dbReference type="PANTHER" id="PTHR42718">
    <property type="entry name" value="MAJOR FACILITATOR SUPERFAMILY MULTIDRUG TRANSPORTER MFSC"/>
    <property type="match status" value="1"/>
</dbReference>
<evidence type="ECO:0000256" key="6">
    <source>
        <dbReference type="SAM" id="Phobius"/>
    </source>
</evidence>
<dbReference type="EMBL" id="CP051680">
    <property type="protein sequence ID" value="QJD88414.1"/>
    <property type="molecule type" value="Genomic_DNA"/>
</dbReference>
<comment type="subcellular location">
    <subcellularLocation>
        <location evidence="1">Cell membrane</location>
        <topology evidence="1">Multi-pass membrane protein</topology>
    </subcellularLocation>
</comment>
<evidence type="ECO:0000256" key="1">
    <source>
        <dbReference type="ARBA" id="ARBA00004651"/>
    </source>
</evidence>
<dbReference type="GO" id="GO:0022857">
    <property type="term" value="F:transmembrane transporter activity"/>
    <property type="evidence" value="ECO:0007669"/>
    <property type="project" value="InterPro"/>
</dbReference>
<dbReference type="CDD" id="cd17321">
    <property type="entry name" value="MFS_MMR_MDR_like"/>
    <property type="match status" value="1"/>
</dbReference>
<dbReference type="InterPro" id="IPR036259">
    <property type="entry name" value="MFS_trans_sf"/>
</dbReference>
<evidence type="ECO:0000256" key="4">
    <source>
        <dbReference type="ARBA" id="ARBA00022989"/>
    </source>
</evidence>
<evidence type="ECO:0000256" key="2">
    <source>
        <dbReference type="ARBA" id="ARBA00022448"/>
    </source>
</evidence>
<evidence type="ECO:0000259" key="7">
    <source>
        <dbReference type="PROSITE" id="PS50850"/>
    </source>
</evidence>
<dbReference type="Pfam" id="PF07690">
    <property type="entry name" value="MFS_1"/>
    <property type="match status" value="1"/>
</dbReference>
<dbReference type="PRINTS" id="PR01036">
    <property type="entry name" value="TCRTETB"/>
</dbReference>
<dbReference type="InterPro" id="IPR011701">
    <property type="entry name" value="MFS"/>
</dbReference>
<feature type="domain" description="Major facilitator superfamily (MFS) profile" evidence="7">
    <location>
        <begin position="12"/>
        <end position="444"/>
    </location>
</feature>
<dbReference type="SUPFAM" id="SSF103473">
    <property type="entry name" value="MFS general substrate transporter"/>
    <property type="match status" value="1"/>
</dbReference>
<evidence type="ECO:0000256" key="5">
    <source>
        <dbReference type="ARBA" id="ARBA00023136"/>
    </source>
</evidence>
<dbReference type="RefSeq" id="WP_169284647.1">
    <property type="nucleotide sequence ID" value="NZ_CP051680.1"/>
</dbReference>
<keyword evidence="4 6" id="KW-1133">Transmembrane helix</keyword>
<feature type="transmembrane region" description="Helical" evidence="6">
    <location>
        <begin position="78"/>
        <end position="101"/>
    </location>
</feature>
<keyword evidence="5 6" id="KW-0472">Membrane</keyword>
<organism evidence="8 9">
    <name type="scientific">Cohnella herbarum</name>
    <dbReference type="NCBI Taxonomy" id="2728023"/>
    <lineage>
        <taxon>Bacteria</taxon>
        <taxon>Bacillati</taxon>
        <taxon>Bacillota</taxon>
        <taxon>Bacilli</taxon>
        <taxon>Bacillales</taxon>
        <taxon>Paenibacillaceae</taxon>
        <taxon>Cohnella</taxon>
    </lineage>
</organism>
<dbReference type="Gene3D" id="1.20.1720.10">
    <property type="entry name" value="Multidrug resistance protein D"/>
    <property type="match status" value="1"/>
</dbReference>
<evidence type="ECO:0000313" key="8">
    <source>
        <dbReference type="EMBL" id="QJD88414.1"/>
    </source>
</evidence>
<feature type="transmembrane region" description="Helical" evidence="6">
    <location>
        <begin position="221"/>
        <end position="244"/>
    </location>
</feature>
<dbReference type="KEGG" id="cheb:HH215_29935"/>
<feature type="transmembrane region" description="Helical" evidence="6">
    <location>
        <begin position="107"/>
        <end position="129"/>
    </location>
</feature>
<feature type="transmembrane region" description="Helical" evidence="6">
    <location>
        <begin position="317"/>
        <end position="338"/>
    </location>
</feature>
<dbReference type="Proteomes" id="UP000502248">
    <property type="component" value="Chromosome"/>
</dbReference>
<feature type="transmembrane region" description="Helical" evidence="6">
    <location>
        <begin position="136"/>
        <end position="158"/>
    </location>
</feature>
<dbReference type="PROSITE" id="PS50850">
    <property type="entry name" value="MFS"/>
    <property type="match status" value="1"/>
</dbReference>
<dbReference type="PANTHER" id="PTHR42718:SF9">
    <property type="entry name" value="MAJOR FACILITATOR SUPERFAMILY MULTIDRUG TRANSPORTER MFSC"/>
    <property type="match status" value="1"/>
</dbReference>
<feature type="transmembrane region" description="Helical" evidence="6">
    <location>
        <begin position="377"/>
        <end position="400"/>
    </location>
</feature>
<dbReference type="AlphaFoldDB" id="A0A7Z2ZQR6"/>
<sequence length="459" mass="49455">MTDVTAKNADKLLRVLVFALIFSVMNGTMFNVALPTIGSEFDLVPSQVSWVMTSYMVVYAIGSVVFGKLADRYRLKDLLTFGLILFAIGSVVGMLASEYWMIVAGRILQAAGAAVMPATAMIIPIRYFAPEKRGRALGTSAVGLALGGALGPIVAGLISNFGSWRLLFLFSLFSLVTLPFFRKYLGDDKGEAGHIDYWGGALLAGTVSLFLLAITQSNWPLFFVGAILFALFIVRIRTAANPFIHPGIFANKGFSIGLLITFITTSMNFGVTFMTPQFLADLNDLSPGSIGFVLFPAAIASAMLGRRGGKLADERGSGFVLTTASFLMLLCFALLSSFVGVTPYVIAIILIAGNIGQTFMQVAMSNTISRTLAKEQIGVGMGLFSMMNFISGAISMSLIGKLLDNKQIALHLNPFVTNEGAFVYSNIFIVMCLMIVAVLWLYRTQFRADKLKPALGSRA</sequence>
<evidence type="ECO:0000256" key="3">
    <source>
        <dbReference type="ARBA" id="ARBA00022692"/>
    </source>
</evidence>
<feature type="transmembrane region" description="Helical" evidence="6">
    <location>
        <begin position="164"/>
        <end position="185"/>
    </location>
</feature>
<feature type="transmembrane region" description="Helical" evidence="6">
    <location>
        <begin position="344"/>
        <end position="365"/>
    </location>
</feature>
<proteinExistence type="predicted"/>
<dbReference type="GO" id="GO:0005886">
    <property type="term" value="C:plasma membrane"/>
    <property type="evidence" value="ECO:0007669"/>
    <property type="project" value="UniProtKB-SubCell"/>
</dbReference>
<accession>A0A7Z2ZQR6</accession>
<keyword evidence="2" id="KW-0813">Transport</keyword>
<feature type="transmembrane region" description="Helical" evidence="6">
    <location>
        <begin position="46"/>
        <end position="66"/>
    </location>
</feature>
<feature type="transmembrane region" description="Helical" evidence="6">
    <location>
        <begin position="12"/>
        <end position="34"/>
    </location>
</feature>
<feature type="transmembrane region" description="Helical" evidence="6">
    <location>
        <begin position="256"/>
        <end position="279"/>
    </location>
</feature>
<dbReference type="Gene3D" id="1.20.1250.20">
    <property type="entry name" value="MFS general substrate transporter like domains"/>
    <property type="match status" value="1"/>
</dbReference>
<keyword evidence="9" id="KW-1185">Reference proteome</keyword>
<keyword evidence="3 6" id="KW-0812">Transmembrane</keyword>
<reference evidence="8 9" key="1">
    <citation type="submission" date="2020-04" db="EMBL/GenBank/DDBJ databases">
        <title>Genome sequencing of novel species.</title>
        <authorList>
            <person name="Heo J."/>
            <person name="Kim S.-J."/>
            <person name="Kim J.-S."/>
            <person name="Hong S.-B."/>
            <person name="Kwon S.-W."/>
        </authorList>
    </citation>
    <scope>NUCLEOTIDE SEQUENCE [LARGE SCALE GENOMIC DNA]</scope>
    <source>
        <strain evidence="8 9">MFER-1</strain>
    </source>
</reference>
<feature type="transmembrane region" description="Helical" evidence="6">
    <location>
        <begin position="420"/>
        <end position="442"/>
    </location>
</feature>
<protein>
    <submittedName>
        <fullName evidence="8">MFS transporter</fullName>
    </submittedName>
</protein>
<name>A0A7Z2ZQR6_9BACL</name>
<feature type="transmembrane region" description="Helical" evidence="6">
    <location>
        <begin position="285"/>
        <end position="305"/>
    </location>
</feature>
<evidence type="ECO:0000313" key="9">
    <source>
        <dbReference type="Proteomes" id="UP000502248"/>
    </source>
</evidence>
<feature type="transmembrane region" description="Helical" evidence="6">
    <location>
        <begin position="197"/>
        <end position="215"/>
    </location>
</feature>
<gene>
    <name evidence="8" type="ORF">HH215_29935</name>
</gene>
<dbReference type="InterPro" id="IPR020846">
    <property type="entry name" value="MFS_dom"/>
</dbReference>